<dbReference type="InterPro" id="IPR016009">
    <property type="entry name" value="tRNA_MeTrfase_TRMD/TRM10"/>
</dbReference>
<keyword evidence="7" id="KW-0963">Cytoplasm</keyword>
<comment type="subunit">
    <text evidence="4">Homodimer.</text>
</comment>
<comment type="function">
    <text evidence="1">Specifically methylates guanosine-37 in various tRNAs.</text>
</comment>
<evidence type="ECO:0000259" key="16">
    <source>
        <dbReference type="Pfam" id="PF01746"/>
    </source>
</evidence>
<keyword evidence="11" id="KW-0819">tRNA processing</keyword>
<dbReference type="EMBL" id="UOGL01000407">
    <property type="protein sequence ID" value="VAX40170.1"/>
    <property type="molecule type" value="Genomic_DNA"/>
</dbReference>
<dbReference type="GO" id="GO:0005829">
    <property type="term" value="C:cytosol"/>
    <property type="evidence" value="ECO:0007669"/>
    <property type="project" value="TreeGrafter"/>
</dbReference>
<evidence type="ECO:0000256" key="13">
    <source>
        <dbReference type="ARBA" id="ARBA00033392"/>
    </source>
</evidence>
<dbReference type="GO" id="GO:0052906">
    <property type="term" value="F:tRNA (guanine(37)-N1)-methyltransferase activity"/>
    <property type="evidence" value="ECO:0007669"/>
    <property type="project" value="UniProtKB-EC"/>
</dbReference>
<evidence type="ECO:0000256" key="10">
    <source>
        <dbReference type="ARBA" id="ARBA00022691"/>
    </source>
</evidence>
<dbReference type="SUPFAM" id="SSF75217">
    <property type="entry name" value="alpha/beta knot"/>
    <property type="match status" value="1"/>
</dbReference>
<comment type="similarity">
    <text evidence="3">Belongs to the RNA methyltransferase TrmD family.</text>
</comment>
<evidence type="ECO:0000256" key="14">
    <source>
        <dbReference type="ARBA" id="ARBA00047783"/>
    </source>
</evidence>
<evidence type="ECO:0000256" key="15">
    <source>
        <dbReference type="SAM" id="MobiDB-lite"/>
    </source>
</evidence>
<evidence type="ECO:0000256" key="6">
    <source>
        <dbReference type="ARBA" id="ARBA00014679"/>
    </source>
</evidence>
<evidence type="ECO:0000256" key="12">
    <source>
        <dbReference type="ARBA" id="ARBA00029736"/>
    </source>
</evidence>
<dbReference type="Pfam" id="PF01746">
    <property type="entry name" value="tRNA_m1G_MT"/>
    <property type="match status" value="1"/>
</dbReference>
<evidence type="ECO:0000256" key="4">
    <source>
        <dbReference type="ARBA" id="ARBA00011738"/>
    </source>
</evidence>
<dbReference type="NCBIfam" id="TIGR00088">
    <property type="entry name" value="trmD"/>
    <property type="match status" value="1"/>
</dbReference>
<dbReference type="PIRSF" id="PIRSF000386">
    <property type="entry name" value="tRNA_mtase"/>
    <property type="match status" value="1"/>
</dbReference>
<evidence type="ECO:0000256" key="3">
    <source>
        <dbReference type="ARBA" id="ARBA00007630"/>
    </source>
</evidence>
<comment type="catalytic activity">
    <reaction evidence="14">
        <text>guanosine(37) in tRNA + S-adenosyl-L-methionine = N(1)-methylguanosine(37) in tRNA + S-adenosyl-L-homocysteine + H(+)</text>
        <dbReference type="Rhea" id="RHEA:36899"/>
        <dbReference type="Rhea" id="RHEA-COMP:10145"/>
        <dbReference type="Rhea" id="RHEA-COMP:10147"/>
        <dbReference type="ChEBI" id="CHEBI:15378"/>
        <dbReference type="ChEBI" id="CHEBI:57856"/>
        <dbReference type="ChEBI" id="CHEBI:59789"/>
        <dbReference type="ChEBI" id="CHEBI:73542"/>
        <dbReference type="ChEBI" id="CHEBI:74269"/>
        <dbReference type="EC" id="2.1.1.228"/>
    </reaction>
</comment>
<evidence type="ECO:0000313" key="17">
    <source>
        <dbReference type="EMBL" id="VAX40170.1"/>
    </source>
</evidence>
<evidence type="ECO:0000256" key="2">
    <source>
        <dbReference type="ARBA" id="ARBA00004496"/>
    </source>
</evidence>
<dbReference type="Gene3D" id="1.10.1270.20">
    <property type="entry name" value="tRNA(m1g37)methyltransferase, domain 2"/>
    <property type="match status" value="1"/>
</dbReference>
<evidence type="ECO:0000256" key="8">
    <source>
        <dbReference type="ARBA" id="ARBA00022603"/>
    </source>
</evidence>
<dbReference type="CDD" id="cd18080">
    <property type="entry name" value="TrmD-like"/>
    <property type="match status" value="1"/>
</dbReference>
<keyword evidence="10" id="KW-0949">S-adenosyl-L-methionine</keyword>
<evidence type="ECO:0000256" key="5">
    <source>
        <dbReference type="ARBA" id="ARBA00012807"/>
    </source>
</evidence>
<dbReference type="Gene3D" id="3.40.1280.10">
    <property type="match status" value="1"/>
</dbReference>
<name>A0A3B1DXG6_9ZZZZ</name>
<dbReference type="HAMAP" id="MF_00605">
    <property type="entry name" value="TrmD"/>
    <property type="match status" value="1"/>
</dbReference>
<dbReference type="AlphaFoldDB" id="A0A3B1DXG6"/>
<dbReference type="InterPro" id="IPR023148">
    <property type="entry name" value="tRNA_m1G_MeTrfase_C_sf"/>
</dbReference>
<keyword evidence="9 17" id="KW-0808">Transferase</keyword>
<evidence type="ECO:0000256" key="7">
    <source>
        <dbReference type="ARBA" id="ARBA00022490"/>
    </source>
</evidence>
<protein>
    <recommendedName>
        <fullName evidence="6">tRNA (guanine-N(1)-)-methyltransferase</fullName>
        <ecNumber evidence="5">2.1.1.228</ecNumber>
    </recommendedName>
    <alternativeName>
        <fullName evidence="12">M1G-methyltransferase</fullName>
    </alternativeName>
    <alternativeName>
        <fullName evidence="13">tRNA [GM37] methyltransferase</fullName>
    </alternativeName>
</protein>
<dbReference type="InterPro" id="IPR029028">
    <property type="entry name" value="Alpha/beta_knot_MTases"/>
</dbReference>
<evidence type="ECO:0000256" key="9">
    <source>
        <dbReference type="ARBA" id="ARBA00022679"/>
    </source>
</evidence>
<evidence type="ECO:0000256" key="1">
    <source>
        <dbReference type="ARBA" id="ARBA00002634"/>
    </source>
</evidence>
<sequence>MRFDVISLFPEIFESYLQQSLLSLAIKKKLVDVHLWNLRDWATDQRKSVDDKPFGGGPGMLLCCQPVFDAVEEVQSQGEAPGQLVMLTPQGKTFKQPLVEKLATFSRIVLLCGRYEGFDERIRIGLNPLEISVGDFIANGGEVPAMLIIDTVARIIPGVLGDEASHQFESFTGKGLLEYPQYTRPREYRTMEVPEVLLNGDHQKIKKWREEQSYKRTKERREDLLNKTEDD</sequence>
<dbReference type="InterPro" id="IPR002649">
    <property type="entry name" value="tRNA_m1G_MeTrfase_TrmD"/>
</dbReference>
<organism evidence="17">
    <name type="scientific">hydrothermal vent metagenome</name>
    <dbReference type="NCBI Taxonomy" id="652676"/>
    <lineage>
        <taxon>unclassified sequences</taxon>
        <taxon>metagenomes</taxon>
        <taxon>ecological metagenomes</taxon>
    </lineage>
</organism>
<dbReference type="FunFam" id="3.40.1280.10:FF:000001">
    <property type="entry name" value="tRNA (guanine-N(1)-)-methyltransferase"/>
    <property type="match status" value="1"/>
</dbReference>
<keyword evidence="8 17" id="KW-0489">Methyltransferase</keyword>
<proteinExistence type="inferred from homology"/>
<dbReference type="NCBIfam" id="NF000648">
    <property type="entry name" value="PRK00026.1"/>
    <property type="match status" value="1"/>
</dbReference>
<dbReference type="EC" id="2.1.1.228" evidence="5"/>
<comment type="subcellular location">
    <subcellularLocation>
        <location evidence="2">Cytoplasm</location>
    </subcellularLocation>
</comment>
<gene>
    <name evidence="17" type="ORF">MNBD_PLANCTO02-734</name>
</gene>
<feature type="domain" description="tRNA methyltransferase TRMD/TRM10-type" evidence="16">
    <location>
        <begin position="1"/>
        <end position="226"/>
    </location>
</feature>
<dbReference type="PANTHER" id="PTHR46417">
    <property type="entry name" value="TRNA (GUANINE-N(1)-)-METHYLTRANSFERASE"/>
    <property type="match status" value="1"/>
</dbReference>
<reference evidence="17" key="1">
    <citation type="submission" date="2018-06" db="EMBL/GenBank/DDBJ databases">
        <authorList>
            <person name="Zhirakovskaya E."/>
        </authorList>
    </citation>
    <scope>NUCLEOTIDE SEQUENCE</scope>
</reference>
<dbReference type="PANTHER" id="PTHR46417:SF1">
    <property type="entry name" value="TRNA (GUANINE-N(1)-)-METHYLTRANSFERASE"/>
    <property type="match status" value="1"/>
</dbReference>
<accession>A0A3B1DXG6</accession>
<dbReference type="GO" id="GO:0002939">
    <property type="term" value="P:tRNA N1-guanine methylation"/>
    <property type="evidence" value="ECO:0007669"/>
    <property type="project" value="TreeGrafter"/>
</dbReference>
<dbReference type="InterPro" id="IPR029026">
    <property type="entry name" value="tRNA_m1G_MTases_N"/>
</dbReference>
<evidence type="ECO:0000256" key="11">
    <source>
        <dbReference type="ARBA" id="ARBA00022694"/>
    </source>
</evidence>
<feature type="region of interest" description="Disordered" evidence="15">
    <location>
        <begin position="211"/>
        <end position="231"/>
    </location>
</feature>